<reference evidence="3 4" key="1">
    <citation type="journal article" date="2012" name="Int. J. Syst. Evol. Microbiol.">
        <title>Flammeovirga pacifica sp. nov., isolated from deep-sea sediment.</title>
        <authorList>
            <person name="Xu H."/>
            <person name="Fu Y."/>
            <person name="Yang N."/>
            <person name="Ding Z."/>
            <person name="Lai Q."/>
            <person name="Zeng R."/>
        </authorList>
    </citation>
    <scope>NUCLEOTIDE SEQUENCE [LARGE SCALE GENOMIC DNA]</scope>
    <source>
        <strain evidence="4">DSM 24597 / LMG 26175 / WPAGA1</strain>
    </source>
</reference>
<dbReference type="AlphaFoldDB" id="A0A1S1Z5K6"/>
<organism evidence="3 4">
    <name type="scientific">Flammeovirga pacifica</name>
    <dbReference type="NCBI Taxonomy" id="915059"/>
    <lineage>
        <taxon>Bacteria</taxon>
        <taxon>Pseudomonadati</taxon>
        <taxon>Bacteroidota</taxon>
        <taxon>Cytophagia</taxon>
        <taxon>Cytophagales</taxon>
        <taxon>Flammeovirgaceae</taxon>
        <taxon>Flammeovirga</taxon>
    </lineage>
</organism>
<protein>
    <submittedName>
        <fullName evidence="3">Sulfatase</fullName>
    </submittedName>
</protein>
<dbReference type="PANTHER" id="PTHR43751:SF2">
    <property type="entry name" value="SULFATASE N-TERMINAL DOMAIN-CONTAINING PROTEIN"/>
    <property type="match status" value="1"/>
</dbReference>
<accession>A0A1S1Z5K6</accession>
<dbReference type="InterPro" id="IPR052701">
    <property type="entry name" value="GAG_Ulvan_Degrading_Sulfatases"/>
</dbReference>
<dbReference type="InterPro" id="IPR000917">
    <property type="entry name" value="Sulfatase_N"/>
</dbReference>
<dbReference type="SUPFAM" id="SSF53649">
    <property type="entry name" value="Alkaline phosphatase-like"/>
    <property type="match status" value="1"/>
</dbReference>
<dbReference type="Gene3D" id="3.40.720.10">
    <property type="entry name" value="Alkaline Phosphatase, subunit A"/>
    <property type="match status" value="1"/>
</dbReference>
<dbReference type="Proteomes" id="UP000179797">
    <property type="component" value="Unassembled WGS sequence"/>
</dbReference>
<feature type="chain" id="PRO_5010160514" evidence="1">
    <location>
        <begin position="25"/>
        <end position="513"/>
    </location>
</feature>
<evidence type="ECO:0000313" key="3">
    <source>
        <dbReference type="EMBL" id="OHX68521.1"/>
    </source>
</evidence>
<feature type="domain" description="Sulfatase N-terminal" evidence="2">
    <location>
        <begin position="28"/>
        <end position="367"/>
    </location>
</feature>
<gene>
    <name evidence="3" type="ORF">NH26_10420</name>
</gene>
<evidence type="ECO:0000259" key="2">
    <source>
        <dbReference type="Pfam" id="PF00884"/>
    </source>
</evidence>
<feature type="signal peptide" evidence="1">
    <location>
        <begin position="1"/>
        <end position="24"/>
    </location>
</feature>
<keyword evidence="1" id="KW-0732">Signal</keyword>
<dbReference type="PANTHER" id="PTHR43751">
    <property type="entry name" value="SULFATASE"/>
    <property type="match status" value="1"/>
</dbReference>
<evidence type="ECO:0000313" key="4">
    <source>
        <dbReference type="Proteomes" id="UP000179797"/>
    </source>
</evidence>
<dbReference type="STRING" id="915059.NH26_10420"/>
<keyword evidence="4" id="KW-1185">Reference proteome</keyword>
<dbReference type="InterPro" id="IPR017850">
    <property type="entry name" value="Alkaline_phosphatase_core_sf"/>
</dbReference>
<proteinExistence type="predicted"/>
<evidence type="ECO:0000256" key="1">
    <source>
        <dbReference type="SAM" id="SignalP"/>
    </source>
</evidence>
<sequence length="513" mass="58219">MRTNSMKKILHILLLLFVGTNCYADKKPNIVVIMTDDVAPQDLSIYHRGLGAVNTPNIDQIGEDGMMLTDYYAHPSCTAGRSAFLTGQYPVRTGLTSVGQPGSKVGLQFEDVTIAELLKDKGYSTGHFGKSHLGDRNEHLPTVHGFDEFYGFLYHLNMMDMPEQAEFPKDKNFVGRPRNVIYSKATERDDKTIDPRWGKVGKQVIEDKGELGKIRQETFDDEVLAYSQEWITDKSKDKDPFFLFFNPSRMHQEIYVSEKWKGKSGHSTYADGLLHLDYLVGELLSTLEEIGEADNTIVLFTSDNGVNLSHWPSSGTASFRGEKGTTWEGGYRVPMLVKWPKHIPAGEWTGELFTSEDWVPTLMAAIGEENIKEELKEGKRVYQKEYKVHIDGYNQLGMLTQGDKSNRREFFYYAENELQAIRVDHWKIYLAIKDEWIKDSEKLPGGMIVNLKLDPFEKSIDTPGHFLWMKEKTWVLPTIAAPLKDFAESMKAFPTRQKGTGIGASAIMNQLSK</sequence>
<dbReference type="Pfam" id="PF00884">
    <property type="entry name" value="Sulfatase"/>
    <property type="match status" value="1"/>
</dbReference>
<dbReference type="Gene3D" id="3.30.1120.10">
    <property type="match status" value="1"/>
</dbReference>
<dbReference type="EMBL" id="JRYR02000001">
    <property type="protein sequence ID" value="OHX68521.1"/>
    <property type="molecule type" value="Genomic_DNA"/>
</dbReference>
<dbReference type="CDD" id="cd16142">
    <property type="entry name" value="ARS_like"/>
    <property type="match status" value="1"/>
</dbReference>
<comment type="caution">
    <text evidence="3">The sequence shown here is derived from an EMBL/GenBank/DDBJ whole genome shotgun (WGS) entry which is preliminary data.</text>
</comment>
<name>A0A1S1Z5K6_FLAPC</name>